<accession>A0A1S2UDP2</accession>
<dbReference type="Proteomes" id="UP000181661">
    <property type="component" value="Unassembled WGS sequence"/>
</dbReference>
<evidence type="ECO:0000313" key="1">
    <source>
        <dbReference type="EMBL" id="OIN44541.1"/>
    </source>
</evidence>
<protein>
    <submittedName>
        <fullName evidence="1">Replication protein P</fullName>
    </submittedName>
</protein>
<gene>
    <name evidence="1" type="ORF">BFL40_30095</name>
    <name evidence="2" type="ORF">SAMN04515675_0513</name>
</gene>
<reference evidence="1 3" key="1">
    <citation type="submission" date="2016-08" db="EMBL/GenBank/DDBJ databases">
        <title>Draft genome sequence of Pseudomonas costantinii LMG 22119, type strain isolated from cultivated mushroom (Agaricus bisporus) sporophores.</title>
        <authorList>
            <person name="Tambong J.T."/>
        </authorList>
    </citation>
    <scope>NUCLEOTIDE SEQUENCE [LARGE SCALE GENOMIC DNA]</scope>
    <source>
        <strain evidence="1 3">LMG 22119</strain>
    </source>
</reference>
<comment type="caution">
    <text evidence="1">The sequence shown here is derived from an EMBL/GenBank/DDBJ whole genome shotgun (WGS) entry which is preliminary data.</text>
</comment>
<evidence type="ECO:0000313" key="4">
    <source>
        <dbReference type="Proteomes" id="UP000182179"/>
    </source>
</evidence>
<dbReference type="EMBL" id="MDDR01000061">
    <property type="protein sequence ID" value="OIN44541.1"/>
    <property type="molecule type" value="Genomic_DNA"/>
</dbReference>
<dbReference type="OrthoDB" id="5675790at2"/>
<dbReference type="Proteomes" id="UP000182179">
    <property type="component" value="Unassembled WGS sequence"/>
</dbReference>
<name>A0A1S2UDP2_9PSED</name>
<dbReference type="AlphaFoldDB" id="A0A1S2UDP2"/>
<organism evidence="1 3">
    <name type="scientific">Pseudomonas costantinii</name>
    <dbReference type="NCBI Taxonomy" id="168469"/>
    <lineage>
        <taxon>Bacteria</taxon>
        <taxon>Pseudomonadati</taxon>
        <taxon>Pseudomonadota</taxon>
        <taxon>Gammaproteobacteria</taxon>
        <taxon>Pseudomonadales</taxon>
        <taxon>Pseudomonadaceae</taxon>
        <taxon>Pseudomonas</taxon>
    </lineage>
</organism>
<dbReference type="Pfam" id="PF06992">
    <property type="entry name" value="Phage_lambda_P"/>
    <property type="match status" value="1"/>
</dbReference>
<dbReference type="InterPro" id="IPR009731">
    <property type="entry name" value="P-like"/>
</dbReference>
<keyword evidence="4" id="KW-1185">Reference proteome</keyword>
<evidence type="ECO:0000313" key="2">
    <source>
        <dbReference type="EMBL" id="SED27217.1"/>
    </source>
</evidence>
<proteinExistence type="predicted"/>
<sequence length="237" mass="26169">MKTVQQLMANAGNLPDVDRPESFPVTPQTAEVVNDLFRRLRGIFPAWRQAWPSTEALDAAKAEWIKEFAAVGIRTLEQIELGVQKCRKLSRPFAPSVGEFISMCVAGPEDFGMPTADAAWMEALMGTYSHDGVRIAANETGIFDLRAAKQEDKGLRERFDRNYAVVIRRAQEGQPLNGKILTGIGHDSQKTAFELANELADQQTQARILQQGIPADGKSARALLLAKFGKKTAEQRT</sequence>
<dbReference type="GO" id="GO:0006270">
    <property type="term" value="P:DNA replication initiation"/>
    <property type="evidence" value="ECO:0007669"/>
    <property type="project" value="InterPro"/>
</dbReference>
<dbReference type="EMBL" id="FNTS01000002">
    <property type="protein sequence ID" value="SED27217.1"/>
    <property type="molecule type" value="Genomic_DNA"/>
</dbReference>
<reference evidence="2 4" key="2">
    <citation type="submission" date="2016-10" db="EMBL/GenBank/DDBJ databases">
        <authorList>
            <person name="Varghese N."/>
            <person name="Submissions S."/>
        </authorList>
    </citation>
    <scope>NUCLEOTIDE SEQUENCE [LARGE SCALE GENOMIC DNA]</scope>
    <source>
        <strain evidence="2 4">BS2773</strain>
    </source>
</reference>
<evidence type="ECO:0000313" key="3">
    <source>
        <dbReference type="Proteomes" id="UP000181661"/>
    </source>
</evidence>
<dbReference type="RefSeq" id="WP_071487362.1">
    <property type="nucleotide sequence ID" value="NZ_FNTS01000002.1"/>
</dbReference>